<dbReference type="RefSeq" id="WP_251801575.1">
    <property type="nucleotide sequence ID" value="NZ_JAMQOL010000044.1"/>
</dbReference>
<feature type="compositionally biased region" description="Basic residues" evidence="2">
    <location>
        <begin position="188"/>
        <end position="207"/>
    </location>
</feature>
<evidence type="ECO:0000313" key="4">
    <source>
        <dbReference type="EMBL" id="MCM4081828.1"/>
    </source>
</evidence>
<comment type="caution">
    <text evidence="4">The sequence shown here is derived from an EMBL/GenBank/DDBJ whole genome shotgun (WGS) entry which is preliminary data.</text>
</comment>
<feature type="compositionally biased region" description="Basic and acidic residues" evidence="2">
    <location>
        <begin position="166"/>
        <end position="187"/>
    </location>
</feature>
<dbReference type="EMBL" id="JAMQOL010000044">
    <property type="protein sequence ID" value="MCM4081828.1"/>
    <property type="molecule type" value="Genomic_DNA"/>
</dbReference>
<dbReference type="PANTHER" id="PTHR30349">
    <property type="entry name" value="PHAGE INTEGRASE-RELATED"/>
    <property type="match status" value="1"/>
</dbReference>
<dbReference type="Pfam" id="PF00589">
    <property type="entry name" value="Phage_integrase"/>
    <property type="match status" value="1"/>
</dbReference>
<dbReference type="Gene3D" id="1.10.443.10">
    <property type="entry name" value="Intergrase catalytic core"/>
    <property type="match status" value="1"/>
</dbReference>
<sequence>MFVERQRTTAGYTVVEGDPKTAAGRRAVALDKHTVSILRAHRSRQRNVGEQRRAAGKIWIDSGYVFTRKDGQPINPNYATTRFRKLTERAGLPPVRLHDLRHGAASLAHEAGADLKTLQDLLGHSSIVVTADTYTSVLPDSQRRCADATAALVLAAARHTRKRIKEKVAKNRPAGREEKQTPSEKRPTTKKRSRRSRGRRHPIRHGK</sequence>
<dbReference type="InterPro" id="IPR011010">
    <property type="entry name" value="DNA_brk_join_enz"/>
</dbReference>
<organism evidence="4 5">
    <name type="scientific">Paractinoplanes hotanensis</name>
    <dbReference type="NCBI Taxonomy" id="2906497"/>
    <lineage>
        <taxon>Bacteria</taxon>
        <taxon>Bacillati</taxon>
        <taxon>Actinomycetota</taxon>
        <taxon>Actinomycetes</taxon>
        <taxon>Micromonosporales</taxon>
        <taxon>Micromonosporaceae</taxon>
        <taxon>Paractinoplanes</taxon>
    </lineage>
</organism>
<dbReference type="PROSITE" id="PS51898">
    <property type="entry name" value="TYR_RECOMBINASE"/>
    <property type="match status" value="1"/>
</dbReference>
<dbReference type="InterPro" id="IPR013762">
    <property type="entry name" value="Integrase-like_cat_sf"/>
</dbReference>
<accession>A0ABT0Y8K2</accession>
<dbReference type="PANTHER" id="PTHR30349:SF91">
    <property type="entry name" value="INTA PROTEIN"/>
    <property type="match status" value="1"/>
</dbReference>
<feature type="region of interest" description="Disordered" evidence="2">
    <location>
        <begin position="160"/>
        <end position="207"/>
    </location>
</feature>
<dbReference type="CDD" id="cd01189">
    <property type="entry name" value="INT_ICEBs1_C_like"/>
    <property type="match status" value="1"/>
</dbReference>
<evidence type="ECO:0000256" key="1">
    <source>
        <dbReference type="ARBA" id="ARBA00023172"/>
    </source>
</evidence>
<keyword evidence="5" id="KW-1185">Reference proteome</keyword>
<dbReference type="InterPro" id="IPR002104">
    <property type="entry name" value="Integrase_catalytic"/>
</dbReference>
<gene>
    <name evidence="4" type="ORF">LXN57_30085</name>
</gene>
<evidence type="ECO:0000256" key="2">
    <source>
        <dbReference type="SAM" id="MobiDB-lite"/>
    </source>
</evidence>
<reference evidence="4 5" key="1">
    <citation type="submission" date="2022-06" db="EMBL/GenBank/DDBJ databases">
        <title>Actinoplanes abujensis sp. nov., isolated from Nigerian arid soil.</title>
        <authorList>
            <person name="Ding P."/>
        </authorList>
    </citation>
    <scope>NUCLEOTIDE SEQUENCE [LARGE SCALE GENOMIC DNA]</scope>
    <source>
        <strain evidence="5">TRM88002</strain>
    </source>
</reference>
<dbReference type="InterPro" id="IPR050090">
    <property type="entry name" value="Tyrosine_recombinase_XerCD"/>
</dbReference>
<keyword evidence="1" id="KW-0233">DNA recombination</keyword>
<feature type="domain" description="Tyr recombinase" evidence="3">
    <location>
        <begin position="1"/>
        <end position="147"/>
    </location>
</feature>
<protein>
    <submittedName>
        <fullName evidence="4">Site-specific integrase</fullName>
    </submittedName>
</protein>
<evidence type="ECO:0000313" key="5">
    <source>
        <dbReference type="Proteomes" id="UP001523216"/>
    </source>
</evidence>
<name>A0ABT0Y8K2_9ACTN</name>
<dbReference type="Proteomes" id="UP001523216">
    <property type="component" value="Unassembled WGS sequence"/>
</dbReference>
<proteinExistence type="predicted"/>
<evidence type="ECO:0000259" key="3">
    <source>
        <dbReference type="PROSITE" id="PS51898"/>
    </source>
</evidence>
<dbReference type="SUPFAM" id="SSF56349">
    <property type="entry name" value="DNA breaking-rejoining enzymes"/>
    <property type="match status" value="1"/>
</dbReference>